<reference evidence="2 3" key="1">
    <citation type="submission" date="2023-05" db="EMBL/GenBank/DDBJ databases">
        <title>Gordonibacter KGMB12511T sp. nov., isolated from faeces of healthy Korean.</title>
        <authorList>
            <person name="Kim H.S."/>
            <person name="Kim J.-S."/>
            <person name="Suh M.K."/>
            <person name="Eom M.K."/>
            <person name="Do H.E."/>
            <person name="Lee J.-S."/>
        </authorList>
    </citation>
    <scope>NUCLEOTIDE SEQUENCE [LARGE SCALE GENOMIC DNA]</scope>
    <source>
        <strain evidence="2 3">KGMB12511</strain>
    </source>
</reference>
<evidence type="ECO:0000313" key="3">
    <source>
        <dbReference type="Proteomes" id="UP001232750"/>
    </source>
</evidence>
<evidence type="ECO:0000313" key="2">
    <source>
        <dbReference type="EMBL" id="MDJ1651299.1"/>
    </source>
</evidence>
<dbReference type="Proteomes" id="UP001232750">
    <property type="component" value="Unassembled WGS sequence"/>
</dbReference>
<feature type="chain" id="PRO_5046902543" evidence="1">
    <location>
        <begin position="32"/>
        <end position="218"/>
    </location>
</feature>
<evidence type="ECO:0000256" key="1">
    <source>
        <dbReference type="SAM" id="SignalP"/>
    </source>
</evidence>
<keyword evidence="3" id="KW-1185">Reference proteome</keyword>
<proteinExistence type="predicted"/>
<gene>
    <name evidence="2" type="ORF">QNJ86_10845</name>
</gene>
<keyword evidence="1" id="KW-0732">Signal</keyword>
<dbReference type="RefSeq" id="WP_283832646.1">
    <property type="nucleotide sequence ID" value="NZ_JASJEU010000022.1"/>
</dbReference>
<dbReference type="EMBL" id="JASJEU010000022">
    <property type="protein sequence ID" value="MDJ1651299.1"/>
    <property type="molecule type" value="Genomic_DNA"/>
</dbReference>
<organism evidence="2 3">
    <name type="scientific">Gordonibacter faecis</name>
    <dbReference type="NCBI Taxonomy" id="3047475"/>
    <lineage>
        <taxon>Bacteria</taxon>
        <taxon>Bacillati</taxon>
        <taxon>Actinomycetota</taxon>
        <taxon>Coriobacteriia</taxon>
        <taxon>Eggerthellales</taxon>
        <taxon>Eggerthellaceae</taxon>
        <taxon>Gordonibacter</taxon>
    </lineage>
</organism>
<sequence>MKRKTALTLGATVALAVCAAFFVLRVAQVNAATPAPEVHRFALGEEATYSGNDSSGGTVNPGDITVTAEHAALLNREELAKLPGIPAGYVDDLMASTSANDMRALVVEVTLRNTTSEPREAHVQGFKARSGAWSNGLFAEIYFMLNDGLSTRVPLEPGGTEKATLISLLYDNQSNSTDAWQHVDERTFDLVLTVYPQQYVINLGQPGLNSAPSLGEEA</sequence>
<name>A0ABT7DP22_9ACTN</name>
<accession>A0ABT7DP22</accession>
<protein>
    <submittedName>
        <fullName evidence="2">Uncharacterized protein</fullName>
    </submittedName>
</protein>
<comment type="caution">
    <text evidence="2">The sequence shown here is derived from an EMBL/GenBank/DDBJ whole genome shotgun (WGS) entry which is preliminary data.</text>
</comment>
<feature type="signal peptide" evidence="1">
    <location>
        <begin position="1"/>
        <end position="31"/>
    </location>
</feature>